<dbReference type="PANTHER" id="PTHR30457">
    <property type="entry name" value="5'-NUCLEOTIDASE SURE"/>
    <property type="match status" value="1"/>
</dbReference>
<feature type="binding site" evidence="7">
    <location>
        <position position="83"/>
    </location>
    <ligand>
        <name>a divalent metal cation</name>
        <dbReference type="ChEBI" id="CHEBI:60240"/>
    </ligand>
</feature>
<feature type="binding site" evidence="7">
    <location>
        <position position="136"/>
    </location>
    <ligand>
        <name>a divalent metal cation</name>
        <dbReference type="ChEBI" id="CHEBI:60240"/>
    </ligand>
</feature>
<evidence type="ECO:0000259" key="8">
    <source>
        <dbReference type="Pfam" id="PF01975"/>
    </source>
</evidence>
<dbReference type="InterPro" id="IPR002828">
    <property type="entry name" value="SurE-like_Pase/nucleotidase"/>
</dbReference>
<keyword evidence="3 7" id="KW-0963">Cytoplasm</keyword>
<name>A0ABX5KA04_9BURK</name>
<evidence type="ECO:0000313" key="9">
    <source>
        <dbReference type="EMBL" id="PVX71754.1"/>
    </source>
</evidence>
<evidence type="ECO:0000256" key="5">
    <source>
        <dbReference type="ARBA" id="ARBA00022741"/>
    </source>
</evidence>
<dbReference type="SUPFAM" id="SSF64167">
    <property type="entry name" value="SurE-like"/>
    <property type="match status" value="1"/>
</dbReference>
<accession>A0ABX5KA04</accession>
<comment type="cofactor">
    <cofactor evidence="7">
        <name>a divalent metal cation</name>
        <dbReference type="ChEBI" id="CHEBI:60240"/>
    </cofactor>
    <text evidence="7">Binds 1 divalent metal cation per subunit.</text>
</comment>
<evidence type="ECO:0000256" key="3">
    <source>
        <dbReference type="ARBA" id="ARBA00022490"/>
    </source>
</evidence>
<dbReference type="Pfam" id="PF01975">
    <property type="entry name" value="SurE"/>
    <property type="match status" value="1"/>
</dbReference>
<sequence>MRECFTLRRMNGAQEAALQSQRANAAQRVPAVVRLPSFLGYNRSMRILLSNDDGYLAPGLAALHEALKPLGEVTVMAPEQNCSAASNSLTLWRPLSVLRSATTGFYYVNGTPTDSVHIALTGMLDQKPDLVVSGINNGQNMGEDTLYSGTVAAATEGIMFGVPAIAFSLVDKDWVHLDSAARVAAEIVAHYLANPLPGHPLLNVNIPNLPYDELGEWRVTRLGKRHPSQPVIRQTNPRGEPIYWIGPSGSALDASEGTDFHAVSNGHVSITPLQLDLTHTQMLPATHDWARKGGSAS</sequence>
<keyword evidence="4 7" id="KW-0479">Metal-binding</keyword>
<reference evidence="9 10" key="1">
    <citation type="submission" date="2018-05" db="EMBL/GenBank/DDBJ databases">
        <title>Genomic Encyclopedia of Type Strains, Phase IV (KMG-V): Genome sequencing to study the core and pangenomes of soil and plant-associated prokaryotes.</title>
        <authorList>
            <person name="Whitman W."/>
        </authorList>
    </citation>
    <scope>NUCLEOTIDE SEQUENCE [LARGE SCALE GENOMIC DNA]</scope>
    <source>
        <strain evidence="9 10">SCZa-39</strain>
    </source>
</reference>
<dbReference type="Gene3D" id="3.40.1210.10">
    <property type="entry name" value="Survival protein SurE-like phosphatase/nucleotidase"/>
    <property type="match status" value="1"/>
</dbReference>
<dbReference type="InterPro" id="IPR036523">
    <property type="entry name" value="SurE-like_sf"/>
</dbReference>
<comment type="subcellular location">
    <subcellularLocation>
        <location evidence="7">Cytoplasm</location>
    </subcellularLocation>
</comment>
<proteinExistence type="inferred from homology"/>
<dbReference type="Proteomes" id="UP000245712">
    <property type="component" value="Unassembled WGS sequence"/>
</dbReference>
<dbReference type="HAMAP" id="MF_00060">
    <property type="entry name" value="SurE"/>
    <property type="match status" value="1"/>
</dbReference>
<dbReference type="NCBIfam" id="TIGR00087">
    <property type="entry name" value="surE"/>
    <property type="match status" value="1"/>
</dbReference>
<dbReference type="NCBIfam" id="NF001490">
    <property type="entry name" value="PRK00346.1-4"/>
    <property type="match status" value="1"/>
</dbReference>
<keyword evidence="10" id="KW-1185">Reference proteome</keyword>
<evidence type="ECO:0000256" key="2">
    <source>
        <dbReference type="ARBA" id="ARBA00011062"/>
    </source>
</evidence>
<dbReference type="PANTHER" id="PTHR30457:SF12">
    <property type="entry name" value="5'_3'-NUCLEOTIDASE SURE"/>
    <property type="match status" value="1"/>
</dbReference>
<keyword evidence="6 7" id="KW-0378">Hydrolase</keyword>
<evidence type="ECO:0000256" key="4">
    <source>
        <dbReference type="ARBA" id="ARBA00022723"/>
    </source>
</evidence>
<protein>
    <recommendedName>
        <fullName evidence="7">5'-nucleotidase SurE</fullName>
        <ecNumber evidence="7">3.1.3.5</ecNumber>
    </recommendedName>
    <alternativeName>
        <fullName evidence="7">Nucleoside 5'-monophosphate phosphohydrolase</fullName>
    </alternativeName>
</protein>
<comment type="catalytic activity">
    <reaction evidence="1 7">
        <text>a ribonucleoside 5'-phosphate + H2O = a ribonucleoside + phosphate</text>
        <dbReference type="Rhea" id="RHEA:12484"/>
        <dbReference type="ChEBI" id="CHEBI:15377"/>
        <dbReference type="ChEBI" id="CHEBI:18254"/>
        <dbReference type="ChEBI" id="CHEBI:43474"/>
        <dbReference type="ChEBI" id="CHEBI:58043"/>
        <dbReference type="EC" id="3.1.3.5"/>
    </reaction>
</comment>
<feature type="binding site" evidence="7">
    <location>
        <position position="53"/>
    </location>
    <ligand>
        <name>a divalent metal cation</name>
        <dbReference type="ChEBI" id="CHEBI:60240"/>
    </ligand>
</feature>
<evidence type="ECO:0000256" key="7">
    <source>
        <dbReference type="HAMAP-Rule" id="MF_00060"/>
    </source>
</evidence>
<comment type="function">
    <text evidence="7">Nucleotidase that shows phosphatase activity on nucleoside 5'-monophosphates.</text>
</comment>
<feature type="domain" description="Survival protein SurE-like phosphatase/nucleotidase" evidence="8">
    <location>
        <begin position="47"/>
        <end position="227"/>
    </location>
</feature>
<gene>
    <name evidence="7" type="primary">surE</name>
    <name evidence="9" type="ORF">C7402_12715</name>
</gene>
<comment type="caution">
    <text evidence="9">The sequence shown here is derived from an EMBL/GenBank/DDBJ whole genome shotgun (WGS) entry which is preliminary data.</text>
</comment>
<dbReference type="EMBL" id="QEOB01000027">
    <property type="protein sequence ID" value="PVX71754.1"/>
    <property type="molecule type" value="Genomic_DNA"/>
</dbReference>
<dbReference type="EC" id="3.1.3.5" evidence="7"/>
<feature type="binding site" evidence="7">
    <location>
        <position position="52"/>
    </location>
    <ligand>
        <name>a divalent metal cation</name>
        <dbReference type="ChEBI" id="CHEBI:60240"/>
    </ligand>
</feature>
<evidence type="ECO:0000256" key="1">
    <source>
        <dbReference type="ARBA" id="ARBA00000815"/>
    </source>
</evidence>
<organism evidence="9 10">
    <name type="scientific">Paraburkholderia unamae</name>
    <dbReference type="NCBI Taxonomy" id="219649"/>
    <lineage>
        <taxon>Bacteria</taxon>
        <taxon>Pseudomonadati</taxon>
        <taxon>Pseudomonadota</taxon>
        <taxon>Betaproteobacteria</taxon>
        <taxon>Burkholderiales</taxon>
        <taxon>Burkholderiaceae</taxon>
        <taxon>Paraburkholderia</taxon>
    </lineage>
</organism>
<keyword evidence="5 7" id="KW-0547">Nucleotide-binding</keyword>
<evidence type="ECO:0000256" key="6">
    <source>
        <dbReference type="ARBA" id="ARBA00022801"/>
    </source>
</evidence>
<dbReference type="NCBIfam" id="NF001489">
    <property type="entry name" value="PRK00346.1-3"/>
    <property type="match status" value="1"/>
</dbReference>
<comment type="similarity">
    <text evidence="2 7">Belongs to the SurE nucleotidase family.</text>
</comment>
<evidence type="ECO:0000313" key="10">
    <source>
        <dbReference type="Proteomes" id="UP000245712"/>
    </source>
</evidence>
<dbReference type="InterPro" id="IPR030048">
    <property type="entry name" value="SurE"/>
</dbReference>